<dbReference type="EMBL" id="LJAM02000217">
    <property type="protein sequence ID" value="RAP71006.1"/>
    <property type="molecule type" value="Genomic_DNA"/>
</dbReference>
<evidence type="ECO:0000313" key="1">
    <source>
        <dbReference type="EMBL" id="RAP71006.1"/>
    </source>
</evidence>
<dbReference type="Proteomes" id="UP000244334">
    <property type="component" value="Unassembled WGS sequence"/>
</dbReference>
<proteinExistence type="predicted"/>
<accession>A0A328TT54</accession>
<reference evidence="1" key="1">
    <citation type="submission" date="2018-04" db="EMBL/GenBank/DDBJ databases">
        <title>Genomes of the Obligate Erwinia dacicola and Facultative Enterobacter sp. OLF Endosymbionts of the Olive Fruit fly, Bactrocera oleae.</title>
        <authorList>
            <person name="Estes A.M."/>
            <person name="Hearn D.J."/>
            <person name="Agarwal S."/>
            <person name="Pierson E.A."/>
            <person name="Dunning-Hotopp J.C."/>
        </authorList>
    </citation>
    <scope>NUCLEOTIDE SEQUENCE [LARGE SCALE GENOMIC DNA]</scope>
    <source>
        <strain evidence="1">Oroville</strain>
    </source>
</reference>
<dbReference type="AlphaFoldDB" id="A0A328TT54"/>
<keyword evidence="2" id="KW-1185">Reference proteome</keyword>
<comment type="caution">
    <text evidence="1">The sequence shown here is derived from an EMBL/GenBank/DDBJ whole genome shotgun (WGS) entry which is preliminary data.</text>
</comment>
<protein>
    <submittedName>
        <fullName evidence="1">Uncharacterized protein</fullName>
    </submittedName>
</protein>
<evidence type="ECO:0000313" key="2">
    <source>
        <dbReference type="Proteomes" id="UP000244334"/>
    </source>
</evidence>
<name>A0A328TT54_9GAMM</name>
<gene>
    <name evidence="1" type="ORF">ACZ87_02188</name>
</gene>
<organism evidence="1 2">
    <name type="scientific">Candidatus Erwinia dacicola</name>
    <dbReference type="NCBI Taxonomy" id="252393"/>
    <lineage>
        <taxon>Bacteria</taxon>
        <taxon>Pseudomonadati</taxon>
        <taxon>Pseudomonadota</taxon>
        <taxon>Gammaproteobacteria</taxon>
        <taxon>Enterobacterales</taxon>
        <taxon>Erwiniaceae</taxon>
        <taxon>Erwinia</taxon>
    </lineage>
</organism>
<sequence length="40" mass="4565">MLFPDALYVCLKVYLYLKSGLLPEVYPAGLHWGLMQTFSS</sequence>